<evidence type="ECO:0000313" key="4">
    <source>
        <dbReference type="EMBL" id="SZX74211.1"/>
    </source>
</evidence>
<dbReference type="InterPro" id="IPR036188">
    <property type="entry name" value="FAD/NAD-bd_sf"/>
</dbReference>
<evidence type="ECO:0000259" key="2">
    <source>
        <dbReference type="Pfam" id="PF01266"/>
    </source>
</evidence>
<dbReference type="GO" id="GO:0016491">
    <property type="term" value="F:oxidoreductase activity"/>
    <property type="evidence" value="ECO:0007669"/>
    <property type="project" value="UniProtKB-KW"/>
</dbReference>
<evidence type="ECO:0000313" key="3">
    <source>
        <dbReference type="EMBL" id="SZX67108.1"/>
    </source>
</evidence>
<proteinExistence type="predicted"/>
<feature type="domain" description="FAD dependent oxidoreductase" evidence="2">
    <location>
        <begin position="3"/>
        <end position="342"/>
    </location>
</feature>
<name>A0A383VNK7_TETOB</name>
<dbReference type="Gene3D" id="3.30.9.10">
    <property type="entry name" value="D-Amino Acid Oxidase, subunit A, domain 2"/>
    <property type="match status" value="1"/>
</dbReference>
<dbReference type="SUPFAM" id="SSF51905">
    <property type="entry name" value="FAD/NAD(P)-binding domain"/>
    <property type="match status" value="1"/>
</dbReference>
<dbReference type="SUPFAM" id="SSF54373">
    <property type="entry name" value="FAD-linked reductases, C-terminal domain"/>
    <property type="match status" value="1"/>
</dbReference>
<evidence type="ECO:0000313" key="5">
    <source>
        <dbReference type="Proteomes" id="UP000256970"/>
    </source>
</evidence>
<dbReference type="GO" id="GO:0005737">
    <property type="term" value="C:cytoplasm"/>
    <property type="evidence" value="ECO:0007669"/>
    <property type="project" value="TreeGrafter"/>
</dbReference>
<dbReference type="InterPro" id="IPR006076">
    <property type="entry name" value="FAD-dep_OxRdtase"/>
</dbReference>
<dbReference type="PANTHER" id="PTHR13847">
    <property type="entry name" value="SARCOSINE DEHYDROGENASE-RELATED"/>
    <property type="match status" value="1"/>
</dbReference>
<keyword evidence="1" id="KW-0560">Oxidoreductase</keyword>
<dbReference type="Pfam" id="PF01266">
    <property type="entry name" value="DAO"/>
    <property type="match status" value="1"/>
</dbReference>
<dbReference type="EMBL" id="FNXT01000770">
    <property type="protein sequence ID" value="SZX67108.1"/>
    <property type="molecule type" value="Genomic_DNA"/>
</dbReference>
<protein>
    <recommendedName>
        <fullName evidence="2">FAD dependent oxidoreductase domain-containing protein</fullName>
    </recommendedName>
</protein>
<accession>A0A383VNK7</accession>
<dbReference type="PANTHER" id="PTHR13847:SF289">
    <property type="entry name" value="GLYCINE OXIDASE"/>
    <property type="match status" value="1"/>
</dbReference>
<dbReference type="STRING" id="3088.A0A383VNK7"/>
<dbReference type="AlphaFoldDB" id="A0A383VNK7"/>
<dbReference type="Proteomes" id="UP000256970">
    <property type="component" value="Unassembled WGS sequence"/>
</dbReference>
<dbReference type="EMBL" id="FNXT01001208">
    <property type="protein sequence ID" value="SZX74211.1"/>
    <property type="molecule type" value="Genomic_DNA"/>
</dbReference>
<keyword evidence="5" id="KW-1185">Reference proteome</keyword>
<sequence>MAKVVVVGAGIIGASISRQLAQRGAQVTVLEAAAAPAQGATKASWAWLNSNYKQPQHYKEFNIRSMQLWQQQHSDLATFCGCLMLHDERPDPGDPAYPITPVPAEQLLQLEPGLSPEVAAASHHARLFDLEGWCNPEAATRSFLQDAQQLGAQVLYGHTVESITITDGKATQVTCSTSQTQQQQQQQQQSYAADAVVLAAGTGCPELAGQAGCQLQLLHKPAAIVMTAPLQPDLLRHMVISDTVFMLQRKDGRVLLGETRPEEAANTDDSSDNAQRILALAAAAVPALAAAVVEGMYIGYRPYPADGYPVLGWAGGSCSNVYVAVTHSGMTLAPLVGQLVADEVLAALFDGSSSSSSTAELLAPYKPSRQFRLDGSGVRWADATKPGTS</sequence>
<evidence type="ECO:0000256" key="1">
    <source>
        <dbReference type="ARBA" id="ARBA00023002"/>
    </source>
</evidence>
<gene>
    <name evidence="4" type="ORF">BQ4739_LOCUS14454</name>
    <name evidence="3" type="ORF">BQ4739_LOCUS7530</name>
</gene>
<dbReference type="Gene3D" id="3.50.50.60">
    <property type="entry name" value="FAD/NAD(P)-binding domain"/>
    <property type="match status" value="1"/>
</dbReference>
<organism evidence="3 5">
    <name type="scientific">Tetradesmus obliquus</name>
    <name type="common">Green alga</name>
    <name type="synonym">Acutodesmus obliquus</name>
    <dbReference type="NCBI Taxonomy" id="3088"/>
    <lineage>
        <taxon>Eukaryota</taxon>
        <taxon>Viridiplantae</taxon>
        <taxon>Chlorophyta</taxon>
        <taxon>core chlorophytes</taxon>
        <taxon>Chlorophyceae</taxon>
        <taxon>CS clade</taxon>
        <taxon>Sphaeropleales</taxon>
        <taxon>Scenedesmaceae</taxon>
        <taxon>Tetradesmus</taxon>
    </lineage>
</organism>
<reference evidence="3 5" key="1">
    <citation type="submission" date="2016-10" db="EMBL/GenBank/DDBJ databases">
        <authorList>
            <person name="Cai Z."/>
        </authorList>
    </citation>
    <scope>NUCLEOTIDE SEQUENCE [LARGE SCALE GENOMIC DNA]</scope>
</reference>